<dbReference type="Proteomes" id="UP001549921">
    <property type="component" value="Unassembled WGS sequence"/>
</dbReference>
<dbReference type="PANTHER" id="PTHR22730:SF1">
    <property type="entry name" value="PROMININ-LIKE PROTEIN"/>
    <property type="match status" value="1"/>
</dbReference>
<feature type="transmembrane region" description="Helical" evidence="8">
    <location>
        <begin position="354"/>
        <end position="381"/>
    </location>
</feature>
<accession>A0ABD0SXK7</accession>
<keyword evidence="4 8" id="KW-1133">Transmembrane helix</keyword>
<reference evidence="10 11" key="1">
    <citation type="submission" date="2024-06" db="EMBL/GenBank/DDBJ databases">
        <title>A chromosome-level genome assembly of beet webworm, Loxostege sticticalis.</title>
        <authorList>
            <person name="Zhang Y."/>
        </authorList>
    </citation>
    <scope>NUCLEOTIDE SEQUENCE [LARGE SCALE GENOMIC DNA]</scope>
    <source>
        <strain evidence="10">AQ028</strain>
        <tissue evidence="10">Male pupae</tissue>
    </source>
</reference>
<gene>
    <name evidence="10" type="ORF">ABMA28_002659</name>
</gene>
<evidence type="ECO:0000256" key="4">
    <source>
        <dbReference type="ARBA" id="ARBA00022989"/>
    </source>
</evidence>
<proteinExistence type="inferred from homology"/>
<dbReference type="GO" id="GO:0016020">
    <property type="term" value="C:membrane"/>
    <property type="evidence" value="ECO:0007669"/>
    <property type="project" value="UniProtKB-SubCell"/>
</dbReference>
<feature type="transmembrane region" description="Helical" evidence="8">
    <location>
        <begin position="1032"/>
        <end position="1056"/>
    </location>
</feature>
<evidence type="ECO:0000256" key="3">
    <source>
        <dbReference type="ARBA" id="ARBA00022692"/>
    </source>
</evidence>
<comment type="caution">
    <text evidence="10">The sequence shown here is derived from an EMBL/GenBank/DDBJ whole genome shotgun (WGS) entry which is preliminary data.</text>
</comment>
<comment type="similarity">
    <text evidence="2">Belongs to the prominin family.</text>
</comment>
<keyword evidence="5 8" id="KW-0472">Membrane</keyword>
<evidence type="ECO:0000256" key="2">
    <source>
        <dbReference type="ARBA" id="ARBA00006058"/>
    </source>
</evidence>
<feature type="transmembrane region" description="Helical" evidence="8">
    <location>
        <begin position="721"/>
        <end position="741"/>
    </location>
</feature>
<feature type="transmembrane region" description="Helical" evidence="8">
    <location>
        <begin position="408"/>
        <end position="429"/>
    </location>
</feature>
<feature type="signal peptide" evidence="9">
    <location>
        <begin position="1"/>
        <end position="21"/>
    </location>
</feature>
<dbReference type="AlphaFoldDB" id="A0ABD0SXK7"/>
<evidence type="ECO:0000256" key="5">
    <source>
        <dbReference type="ARBA" id="ARBA00023136"/>
    </source>
</evidence>
<evidence type="ECO:0000256" key="8">
    <source>
        <dbReference type="SAM" id="Phobius"/>
    </source>
</evidence>
<feature type="compositionally biased region" description="Pro residues" evidence="7">
    <location>
        <begin position="1096"/>
        <end position="1107"/>
    </location>
</feature>
<evidence type="ECO:0000256" key="1">
    <source>
        <dbReference type="ARBA" id="ARBA00004141"/>
    </source>
</evidence>
<sequence>MAATTLASVILLANLTQASVAANSSALTTLPEVSTEALFALQISQIRTTSDPAPAAVAGNNLNGIGGTAPSKDVPEENSQAIFTVYSEKDKNRNDGERGNVELLSFDENAEKTQDENATKSLDDVIKEPLPLVWDTCFETTYRDNQKNIVKASDDMEVASSDIHMEQNEDFVGSYNKRDADSTNFSVSFKPWLEKINNLKSVKFEERRQQKESILLKKITDAHTSTTESITFLSTTPTVKIIPITREIFKQSEEFLNATQKPVTEISIKASYTEDWFEAKDRGKIRFSGLPQRETYLIPALKLEEGFHPFAFMSEFFTVIYPFDFPVGLIKDIVWGKFTFPYSFIQSIKVESTFLAFIIAFSCIALVIPSYLFILGILSLFSRSRCDDETETGALFPEAEESDCNDRVLVVMTLFVVLLCCVLISGMAVSNEQAHTAAMESSNVIQCACADVSAWLVAAARELHHSLAPPVDLLLHAFKEDLKNIEVLLGEPIQQAIASESGIELVFDSLADIITESEDLSSKISSLRDVSMKAGALAAATSDRIKDLSRQLDNVKKFCNLKDAKLCDTINTNSLEMLIKFELILHEKQLLDLRTLGVHNLTRAISTARQEFRTLPAAISAQTIQARKDILIDIETRRQSVHESSNVLNDIVRHLTAGLHSVSRRIESSLDRVQKYDFWRWALMLACTITFGFIMLLVIFAMMCGCGQARDHGKRTLQVSAVWLCFSSLILWGVISAIFLITGHAEVYVCHPLWDKPQYETLTALLDRPSPLLHHDEGIFDALFRDLDNVTIDVSIKDFLRDCEKDRPAYIVFQLEKVLDVNKETSYFEWEELQADLGRLASSIDVGLLKTISVNFNRLLSQMLVVSDVNLAKYRMDYNGPIVGKDLPSLVDQLQNVAAQVSDLTTAGRLETMATRTRRLYMTSIKPLEQVRADVVYKLTELELQLMPFRRKLNISLSHIHTAQFYIDNQGDVIAQKKVSMYVSRLISHAAAWRTHVLMSVSKHAARCKPLFAVYSALRTLLCSKYISSLHGWWFCGFLLGLLWCSALTPLCVRLWRMYGWKIRAHEAMTLTNLGSGHQESTPTTAMCDSSNWNTPGPPPAPRSDSW</sequence>
<evidence type="ECO:0000256" key="7">
    <source>
        <dbReference type="SAM" id="MobiDB-lite"/>
    </source>
</evidence>
<dbReference type="PANTHER" id="PTHR22730">
    <property type="entry name" value="PROMININ PROM PROTEIN"/>
    <property type="match status" value="1"/>
</dbReference>
<feature type="chain" id="PRO_5044808703" description="Prominin-1-A" evidence="9">
    <location>
        <begin position="22"/>
        <end position="1107"/>
    </location>
</feature>
<organism evidence="10 11">
    <name type="scientific">Loxostege sticticalis</name>
    <name type="common">Beet webworm moth</name>
    <dbReference type="NCBI Taxonomy" id="481309"/>
    <lineage>
        <taxon>Eukaryota</taxon>
        <taxon>Metazoa</taxon>
        <taxon>Ecdysozoa</taxon>
        <taxon>Arthropoda</taxon>
        <taxon>Hexapoda</taxon>
        <taxon>Insecta</taxon>
        <taxon>Pterygota</taxon>
        <taxon>Neoptera</taxon>
        <taxon>Endopterygota</taxon>
        <taxon>Lepidoptera</taxon>
        <taxon>Glossata</taxon>
        <taxon>Ditrysia</taxon>
        <taxon>Pyraloidea</taxon>
        <taxon>Crambidae</taxon>
        <taxon>Pyraustinae</taxon>
        <taxon>Loxostege</taxon>
    </lineage>
</organism>
<keyword evidence="6" id="KW-0325">Glycoprotein</keyword>
<evidence type="ECO:0000256" key="6">
    <source>
        <dbReference type="ARBA" id="ARBA00023180"/>
    </source>
</evidence>
<feature type="compositionally biased region" description="Polar residues" evidence="7">
    <location>
        <begin position="1076"/>
        <end position="1095"/>
    </location>
</feature>
<evidence type="ECO:0000256" key="9">
    <source>
        <dbReference type="SAM" id="SignalP"/>
    </source>
</evidence>
<keyword evidence="9" id="KW-0732">Signal</keyword>
<feature type="region of interest" description="Disordered" evidence="7">
    <location>
        <begin position="1076"/>
        <end position="1107"/>
    </location>
</feature>
<name>A0ABD0SXK7_LOXSC</name>
<dbReference type="Pfam" id="PF05478">
    <property type="entry name" value="Prominin"/>
    <property type="match status" value="1"/>
</dbReference>
<evidence type="ECO:0008006" key="12">
    <source>
        <dbReference type="Google" id="ProtNLM"/>
    </source>
</evidence>
<comment type="subcellular location">
    <subcellularLocation>
        <location evidence="1">Membrane</location>
        <topology evidence="1">Multi-pass membrane protein</topology>
    </subcellularLocation>
</comment>
<dbReference type="EMBL" id="JBEDNZ010000013">
    <property type="protein sequence ID" value="KAL0830496.1"/>
    <property type="molecule type" value="Genomic_DNA"/>
</dbReference>
<protein>
    <recommendedName>
        <fullName evidence="12">Prominin-1-A</fullName>
    </recommendedName>
</protein>
<evidence type="ECO:0000313" key="10">
    <source>
        <dbReference type="EMBL" id="KAL0830496.1"/>
    </source>
</evidence>
<feature type="transmembrane region" description="Helical" evidence="8">
    <location>
        <begin position="678"/>
        <end position="700"/>
    </location>
</feature>
<dbReference type="InterPro" id="IPR008795">
    <property type="entry name" value="Prominin"/>
</dbReference>
<evidence type="ECO:0000313" key="11">
    <source>
        <dbReference type="Proteomes" id="UP001549921"/>
    </source>
</evidence>
<keyword evidence="3 8" id="KW-0812">Transmembrane</keyword>